<protein>
    <recommendedName>
        <fullName evidence="3">28S ribosomal protein S9, mitochondrial</fullName>
    </recommendedName>
</protein>
<proteinExistence type="predicted"/>
<dbReference type="EMBL" id="JARQZJ010000072">
    <property type="protein sequence ID" value="KAK9882094.1"/>
    <property type="molecule type" value="Genomic_DNA"/>
</dbReference>
<dbReference type="AlphaFoldDB" id="A0AAW1UGE7"/>
<accession>A0AAW1UGE7</accession>
<gene>
    <name evidence="1" type="ORF">WA026_018940</name>
</gene>
<evidence type="ECO:0000313" key="1">
    <source>
        <dbReference type="EMBL" id="KAK9882094.1"/>
    </source>
</evidence>
<organism evidence="1 2">
    <name type="scientific">Henosepilachna vigintioctopunctata</name>
    <dbReference type="NCBI Taxonomy" id="420089"/>
    <lineage>
        <taxon>Eukaryota</taxon>
        <taxon>Metazoa</taxon>
        <taxon>Ecdysozoa</taxon>
        <taxon>Arthropoda</taxon>
        <taxon>Hexapoda</taxon>
        <taxon>Insecta</taxon>
        <taxon>Pterygota</taxon>
        <taxon>Neoptera</taxon>
        <taxon>Endopterygota</taxon>
        <taxon>Coleoptera</taxon>
        <taxon>Polyphaga</taxon>
        <taxon>Cucujiformia</taxon>
        <taxon>Coccinelloidea</taxon>
        <taxon>Coccinellidae</taxon>
        <taxon>Epilachninae</taxon>
        <taxon>Epilachnini</taxon>
        <taxon>Henosepilachna</taxon>
    </lineage>
</organism>
<sequence length="373" mass="43005">MGGMNILLNRILCPKLENIGQRMLLANHSLIRKKRNDFSTESAADNDKNMSKAMKVYLARAKEHEIFMKERNIEFQLGKRHLANMMGEDPETFTQQDIDNAVEYLFPSGLFEKKARPILKPPEEIFPQRKAAEFDKTGRPFHYLFYTGRPNFYGLLHVIVDNIQELNKFEDVMIRKGNQIDPNLKLDLSGFQWSDKQSLEAILLETITDKEYESFLSAMEALCKLPYSYRSKDFVMKYMRPLMSQSNSTEAPKPSYDEDGRAFITVYDCARKTARGTVTIRSPGTGKISINGKDITYFKDVQSREQISREDLEVWCRGMDKEENVFFEMSDEDIIREVSNNTTNDQEDNDDVIATAPQVTDQDAVNAFELGLQ</sequence>
<evidence type="ECO:0008006" key="3">
    <source>
        <dbReference type="Google" id="ProtNLM"/>
    </source>
</evidence>
<reference evidence="1 2" key="1">
    <citation type="submission" date="2023-03" db="EMBL/GenBank/DDBJ databases">
        <title>Genome insight into feeding habits of ladybird beetles.</title>
        <authorList>
            <person name="Li H.-S."/>
            <person name="Huang Y.-H."/>
            <person name="Pang H."/>
        </authorList>
    </citation>
    <scope>NUCLEOTIDE SEQUENCE [LARGE SCALE GENOMIC DNA]</scope>
    <source>
        <strain evidence="1">SYSU_2023b</strain>
        <tissue evidence="1">Whole body</tissue>
    </source>
</reference>
<evidence type="ECO:0000313" key="2">
    <source>
        <dbReference type="Proteomes" id="UP001431783"/>
    </source>
</evidence>
<comment type="caution">
    <text evidence="1">The sequence shown here is derived from an EMBL/GenBank/DDBJ whole genome shotgun (WGS) entry which is preliminary data.</text>
</comment>
<keyword evidence="2" id="KW-1185">Reference proteome</keyword>
<name>A0AAW1UGE7_9CUCU</name>
<dbReference type="Proteomes" id="UP001431783">
    <property type="component" value="Unassembled WGS sequence"/>
</dbReference>